<dbReference type="InterPro" id="IPR044666">
    <property type="entry name" value="Cyclophilin_A-like"/>
</dbReference>
<keyword evidence="14" id="KW-1185">Reference proteome</keyword>
<feature type="region of interest" description="Disordered" evidence="11">
    <location>
        <begin position="453"/>
        <end position="479"/>
    </location>
</feature>
<evidence type="ECO:0000256" key="8">
    <source>
        <dbReference type="ARBA" id="ARBA00029569"/>
    </source>
</evidence>
<feature type="compositionally biased region" description="Acidic residues" evidence="11">
    <location>
        <begin position="21"/>
        <end position="39"/>
    </location>
</feature>
<feature type="repeat" description="WD" evidence="10">
    <location>
        <begin position="119"/>
        <end position="152"/>
    </location>
</feature>
<dbReference type="PROSITE" id="PS00170">
    <property type="entry name" value="CSA_PPIASE_1"/>
    <property type="match status" value="1"/>
</dbReference>
<dbReference type="STRING" id="5098.A0A507QZ44"/>
<feature type="domain" description="PPIase cyclophilin-type" evidence="12">
    <location>
        <begin position="487"/>
        <end position="632"/>
    </location>
</feature>
<dbReference type="AlphaFoldDB" id="A0A507QZ44"/>
<dbReference type="InterPro" id="IPR029000">
    <property type="entry name" value="Cyclophilin-like_dom_sf"/>
</dbReference>
<accession>A0A507QZ44</accession>
<dbReference type="Gene3D" id="2.40.100.10">
    <property type="entry name" value="Cyclophilin-like"/>
    <property type="match status" value="1"/>
</dbReference>
<dbReference type="FunFam" id="2.40.100.10:FF:000003">
    <property type="entry name" value="Peptidylprolyl isomerase domain and WD repeat-containing 1"/>
    <property type="match status" value="1"/>
</dbReference>
<dbReference type="InterPro" id="IPR036322">
    <property type="entry name" value="WD40_repeat_dom_sf"/>
</dbReference>
<evidence type="ECO:0000256" key="7">
    <source>
        <dbReference type="ARBA" id="ARBA00023235"/>
    </source>
</evidence>
<dbReference type="Pfam" id="PF00400">
    <property type="entry name" value="WD40"/>
    <property type="match status" value="2"/>
</dbReference>
<dbReference type="CDD" id="cd01927">
    <property type="entry name" value="cyclophilin_WD40"/>
    <property type="match status" value="1"/>
</dbReference>
<dbReference type="Pfam" id="PF00160">
    <property type="entry name" value="Pro_isomerase"/>
    <property type="match status" value="1"/>
</dbReference>
<organism evidence="13 14">
    <name type="scientific">Monascus purpureus</name>
    <name type="common">Red mold</name>
    <name type="synonym">Monascus anka</name>
    <dbReference type="NCBI Taxonomy" id="5098"/>
    <lineage>
        <taxon>Eukaryota</taxon>
        <taxon>Fungi</taxon>
        <taxon>Dikarya</taxon>
        <taxon>Ascomycota</taxon>
        <taxon>Pezizomycotina</taxon>
        <taxon>Eurotiomycetes</taxon>
        <taxon>Eurotiomycetidae</taxon>
        <taxon>Eurotiales</taxon>
        <taxon>Aspergillaceae</taxon>
        <taxon>Monascus</taxon>
    </lineage>
</organism>
<comment type="caution">
    <text evidence="13">The sequence shown here is derived from an EMBL/GenBank/DDBJ whole genome shotgun (WGS) entry which is preliminary data.</text>
</comment>
<dbReference type="EMBL" id="VIFY01000045">
    <property type="protein sequence ID" value="TQB73395.1"/>
    <property type="molecule type" value="Genomic_DNA"/>
</dbReference>
<evidence type="ECO:0000256" key="3">
    <source>
        <dbReference type="ARBA" id="ARBA00013194"/>
    </source>
</evidence>
<evidence type="ECO:0000256" key="6">
    <source>
        <dbReference type="ARBA" id="ARBA00023110"/>
    </source>
</evidence>
<dbReference type="InterPro" id="IPR020892">
    <property type="entry name" value="Cyclophilin-type_PPIase_CS"/>
</dbReference>
<dbReference type="FunFam" id="2.130.10.10:FF:000450">
    <property type="entry name" value="Peptidylprolyl isomerase domain and WD-repeat protein 1"/>
    <property type="match status" value="1"/>
</dbReference>
<dbReference type="InterPro" id="IPR002130">
    <property type="entry name" value="Cyclophilin-type_PPIase_dom"/>
</dbReference>
<evidence type="ECO:0000256" key="9">
    <source>
        <dbReference type="ARBA" id="ARBA00040798"/>
    </source>
</evidence>
<evidence type="ECO:0000256" key="2">
    <source>
        <dbReference type="ARBA" id="ARBA00007365"/>
    </source>
</evidence>
<evidence type="ECO:0000256" key="4">
    <source>
        <dbReference type="ARBA" id="ARBA00022574"/>
    </source>
</evidence>
<evidence type="ECO:0000313" key="14">
    <source>
        <dbReference type="Proteomes" id="UP000319663"/>
    </source>
</evidence>
<dbReference type="SUPFAM" id="SSF50978">
    <property type="entry name" value="WD40 repeat-like"/>
    <property type="match status" value="1"/>
</dbReference>
<dbReference type="Proteomes" id="UP000319663">
    <property type="component" value="Unassembled WGS sequence"/>
</dbReference>
<dbReference type="Gene3D" id="2.130.10.10">
    <property type="entry name" value="YVTN repeat-like/Quinoprotein amine dehydrogenase"/>
    <property type="match status" value="1"/>
</dbReference>
<evidence type="ECO:0000259" key="12">
    <source>
        <dbReference type="PROSITE" id="PS50072"/>
    </source>
</evidence>
<evidence type="ECO:0000256" key="11">
    <source>
        <dbReference type="SAM" id="MobiDB-lite"/>
    </source>
</evidence>
<keyword evidence="6" id="KW-0697">Rotamase</keyword>
<feature type="repeat" description="WD" evidence="10">
    <location>
        <begin position="75"/>
        <end position="107"/>
    </location>
</feature>
<dbReference type="PROSITE" id="PS50294">
    <property type="entry name" value="WD_REPEATS_REGION"/>
    <property type="match status" value="1"/>
</dbReference>
<keyword evidence="7 13" id="KW-0413">Isomerase</keyword>
<dbReference type="InterPro" id="IPR015943">
    <property type="entry name" value="WD40/YVTN_repeat-like_dom_sf"/>
</dbReference>
<dbReference type="InterPro" id="IPR001680">
    <property type="entry name" value="WD40_rpt"/>
</dbReference>
<protein>
    <recommendedName>
        <fullName evidence="9">Peptidyl-prolyl cis-trans isomerase-like 1</fullName>
        <ecNumber evidence="3">5.2.1.8</ecNumber>
    </recommendedName>
    <alternativeName>
        <fullName evidence="8">Rotamase</fullName>
    </alternativeName>
</protein>
<dbReference type="PANTHER" id="PTHR45625">
    <property type="entry name" value="PEPTIDYL-PROLYL CIS-TRANS ISOMERASE-RELATED"/>
    <property type="match status" value="1"/>
</dbReference>
<reference evidence="13 14" key="1">
    <citation type="submission" date="2019-06" db="EMBL/GenBank/DDBJ databases">
        <title>Wine fermentation using esterase from Monascus purpureus.</title>
        <authorList>
            <person name="Geng C."/>
            <person name="Zhang Y."/>
        </authorList>
    </citation>
    <scope>NUCLEOTIDE SEQUENCE [LARGE SCALE GENOMIC DNA]</scope>
    <source>
        <strain evidence="13">HQ1</strain>
    </source>
</reference>
<keyword evidence="4 10" id="KW-0853">WD repeat</keyword>
<dbReference type="PRINTS" id="PR00153">
    <property type="entry name" value="CSAPPISMRASE"/>
</dbReference>
<sequence>MAGPHDEAQAASNKRPHSAVDDSEASPENGAEDSSDDDFGPALPSAAAPKRKRRKLPFEKVYVNALPASPRYSKSLMHKDQLSFVTVSPHTDFLITSSIDGFVKFWKKMAVGVEFVKEFRAHTGEVRSTSVSADGRSFATAGTDKTVKIFDVITFDLLAMYTLQFNPRCVCWVHRRGASLPLLAVTDESSSTIQVFDGRGENPQPLYTLNSIHRAPVIALAFNNAYDCVVSADESGMVEYWRAGDGSFEKPDNVFELKSSTNLFEFKKSKSTPASITISPSGNLFAVFSFPDRQVRVFDFPTGKLYRKYDESLATLSDMQQAGTAPYQLEEVEFGRRLAVERELENPVTRPKVNVIFDESGHFILYGSLYGIKCINTYTNRVIRVYGKDEPFRALNLAMYQGQPQKKGVVTVSMAASSNPLLQEAEERDPMLVSTGFAKVRFYLFTNETEISKSTRDVQNEKPTQTATGKESGAKKQTEVGTSAILHTTLGDIHLRLFPSAAPKAVENFVTHARNGYYNNTIFHRVIRKFMIQGGDPQGDGTGGESIWGGEFEDEFSTLKHDKPYTLSMANAGPNTNGSQFFITTEKTPWLDGKHTIFGRAVQGLDVVHKIENVKTYKEKPEVDVKIVSITVS</sequence>
<evidence type="ECO:0000256" key="1">
    <source>
        <dbReference type="ARBA" id="ARBA00000971"/>
    </source>
</evidence>
<dbReference type="PROSITE" id="PS50082">
    <property type="entry name" value="WD_REPEATS_2"/>
    <property type="match status" value="2"/>
</dbReference>
<dbReference type="GO" id="GO:0005634">
    <property type="term" value="C:nucleus"/>
    <property type="evidence" value="ECO:0007669"/>
    <property type="project" value="UniProtKB-ARBA"/>
</dbReference>
<gene>
    <name evidence="13" type="primary">PPWD1</name>
    <name evidence="13" type="ORF">MPDQ_005891</name>
</gene>
<feature type="region of interest" description="Disordered" evidence="11">
    <location>
        <begin position="1"/>
        <end position="51"/>
    </location>
</feature>
<evidence type="ECO:0000256" key="10">
    <source>
        <dbReference type="PROSITE-ProRule" id="PRU00221"/>
    </source>
</evidence>
<dbReference type="GO" id="GO:0003755">
    <property type="term" value="F:peptidyl-prolyl cis-trans isomerase activity"/>
    <property type="evidence" value="ECO:0007669"/>
    <property type="project" value="UniProtKB-KW"/>
</dbReference>
<dbReference type="SUPFAM" id="SSF50891">
    <property type="entry name" value="Cyclophilin-like"/>
    <property type="match status" value="1"/>
</dbReference>
<evidence type="ECO:0000256" key="5">
    <source>
        <dbReference type="ARBA" id="ARBA00022737"/>
    </source>
</evidence>
<evidence type="ECO:0000313" key="13">
    <source>
        <dbReference type="EMBL" id="TQB73395.1"/>
    </source>
</evidence>
<dbReference type="PROSITE" id="PS50072">
    <property type="entry name" value="CSA_PPIASE_2"/>
    <property type="match status" value="1"/>
</dbReference>
<keyword evidence="5" id="KW-0677">Repeat</keyword>
<proteinExistence type="inferred from homology"/>
<dbReference type="GO" id="GO:0006457">
    <property type="term" value="P:protein folding"/>
    <property type="evidence" value="ECO:0007669"/>
    <property type="project" value="InterPro"/>
</dbReference>
<dbReference type="OrthoDB" id="10264753at2759"/>
<dbReference type="SMART" id="SM00320">
    <property type="entry name" value="WD40"/>
    <property type="match status" value="4"/>
</dbReference>
<dbReference type="PANTHER" id="PTHR45625:SF4">
    <property type="entry name" value="PEPTIDYLPROLYL ISOMERASE DOMAIN AND WD REPEAT-CONTAINING PROTEIN 1"/>
    <property type="match status" value="1"/>
</dbReference>
<dbReference type="EC" id="5.2.1.8" evidence="3"/>
<comment type="catalytic activity">
    <reaction evidence="1">
        <text>[protein]-peptidylproline (omega=180) = [protein]-peptidylproline (omega=0)</text>
        <dbReference type="Rhea" id="RHEA:16237"/>
        <dbReference type="Rhea" id="RHEA-COMP:10747"/>
        <dbReference type="Rhea" id="RHEA-COMP:10748"/>
        <dbReference type="ChEBI" id="CHEBI:83833"/>
        <dbReference type="ChEBI" id="CHEBI:83834"/>
        <dbReference type="EC" id="5.2.1.8"/>
    </reaction>
</comment>
<name>A0A507QZ44_MONPU</name>
<comment type="similarity">
    <text evidence="2">Belongs to the cyclophilin-type PPIase family.</text>
</comment>